<dbReference type="AlphaFoldDB" id="A0A0B5E327"/>
<dbReference type="SUPFAM" id="SSF52833">
    <property type="entry name" value="Thioredoxin-like"/>
    <property type="match status" value="1"/>
</dbReference>
<protein>
    <submittedName>
        <fullName evidence="3">Glutathione S-transferase domain protein</fullName>
    </submittedName>
</protein>
<dbReference type="Proteomes" id="UP000031521">
    <property type="component" value="Chromosome"/>
</dbReference>
<keyword evidence="3" id="KW-0808">Transferase</keyword>
<dbReference type="RefSeq" id="WP_052453180.1">
    <property type="nucleotide sequence ID" value="NZ_CP004393.1"/>
</dbReference>
<dbReference type="PANTHER" id="PTHR44051">
    <property type="entry name" value="GLUTATHIONE S-TRANSFERASE-RELATED"/>
    <property type="match status" value="1"/>
</dbReference>
<dbReference type="PROSITE" id="PS50404">
    <property type="entry name" value="GST_NTER"/>
    <property type="match status" value="1"/>
</dbReference>
<dbReference type="PANTHER" id="PTHR44051:SF2">
    <property type="entry name" value="HYPOTHETICAL GLUTATHIONE S-TRANSFERASE LIKE PROTEIN"/>
    <property type="match status" value="1"/>
</dbReference>
<dbReference type="OrthoDB" id="9810080at2"/>
<evidence type="ECO:0000313" key="3">
    <source>
        <dbReference type="EMBL" id="AJE46847.1"/>
    </source>
</evidence>
<evidence type="ECO:0000259" key="1">
    <source>
        <dbReference type="PROSITE" id="PS50404"/>
    </source>
</evidence>
<dbReference type="Gene3D" id="3.40.30.10">
    <property type="entry name" value="Glutaredoxin"/>
    <property type="match status" value="1"/>
</dbReference>
<dbReference type="GO" id="GO:0016740">
    <property type="term" value="F:transferase activity"/>
    <property type="evidence" value="ECO:0007669"/>
    <property type="project" value="UniProtKB-KW"/>
</dbReference>
<dbReference type="KEGG" id="cid:P73_2132"/>
<feature type="domain" description="GST C-terminal" evidence="2">
    <location>
        <begin position="65"/>
        <end position="199"/>
    </location>
</feature>
<name>A0A0B5E327_9RHOB</name>
<dbReference type="PROSITE" id="PS50405">
    <property type="entry name" value="GST_CTER"/>
    <property type="match status" value="1"/>
</dbReference>
<reference evidence="3 4" key="1">
    <citation type="journal article" date="2014" name="Int. J. Syst. Evol. Microbiol.">
        <title>Celeribacter indicus sp. nov., a polycyclic aromatic hydrocarbon-degrading bacterium from deep-sea sediment and reclassification of Huaishuia halophila as Celeribacter halophilus comb. nov.</title>
        <authorList>
            <person name="Lai Q."/>
            <person name="Cao J."/>
            <person name="Yuan J."/>
            <person name="Li F."/>
            <person name="Shao Z."/>
        </authorList>
    </citation>
    <scope>NUCLEOTIDE SEQUENCE [LARGE SCALE GENOMIC DNA]</scope>
    <source>
        <strain evidence="3">P73</strain>
    </source>
</reference>
<proteinExistence type="predicted"/>
<gene>
    <name evidence="3" type="ORF">P73_2132</name>
</gene>
<keyword evidence="4" id="KW-1185">Reference proteome</keyword>
<dbReference type="HOGENOM" id="CLU_011226_6_0_5"/>
<dbReference type="InterPro" id="IPR004045">
    <property type="entry name" value="Glutathione_S-Trfase_N"/>
</dbReference>
<organism evidence="3 4">
    <name type="scientific">Celeribacter indicus</name>
    <dbReference type="NCBI Taxonomy" id="1208324"/>
    <lineage>
        <taxon>Bacteria</taxon>
        <taxon>Pseudomonadati</taxon>
        <taxon>Pseudomonadota</taxon>
        <taxon>Alphaproteobacteria</taxon>
        <taxon>Rhodobacterales</taxon>
        <taxon>Roseobacteraceae</taxon>
        <taxon>Celeribacter</taxon>
    </lineage>
</organism>
<evidence type="ECO:0000313" key="4">
    <source>
        <dbReference type="Proteomes" id="UP000031521"/>
    </source>
</evidence>
<dbReference type="InterPro" id="IPR036249">
    <property type="entry name" value="Thioredoxin-like_sf"/>
</dbReference>
<dbReference type="InterPro" id="IPR004046">
    <property type="entry name" value="GST_C"/>
</dbReference>
<dbReference type="InterPro" id="IPR010987">
    <property type="entry name" value="Glutathione-S-Trfase_C-like"/>
</dbReference>
<dbReference type="SUPFAM" id="SSF47616">
    <property type="entry name" value="GST C-terminal domain-like"/>
    <property type="match status" value="1"/>
</dbReference>
<dbReference type="STRING" id="1208324.P73_2132"/>
<dbReference type="Pfam" id="PF13409">
    <property type="entry name" value="GST_N_2"/>
    <property type="match status" value="1"/>
</dbReference>
<evidence type="ECO:0000259" key="2">
    <source>
        <dbReference type="PROSITE" id="PS50405"/>
    </source>
</evidence>
<feature type="domain" description="GST N-terminal" evidence="1">
    <location>
        <begin position="6"/>
        <end position="84"/>
    </location>
</feature>
<dbReference type="Pfam" id="PF00043">
    <property type="entry name" value="GST_C"/>
    <property type="match status" value="1"/>
</dbReference>
<sequence length="199" mass="22254">MTAPDARLTVIQRPLSGNCWKVRLCLAEVQRPYRTVAPEDLPEAAFSRFSRRRRIPVLLEEGRPPLEESAAILLRLARGTDLLPERFGDVVLSWLIWDQAELSKPLALPRHYARTGQSGARAEEIARLRQEAHAGLAFLDGWLSARDWLAGDGFTVADLGLHCYVALAGEGGTDIAPYPAVRAWLDRIRARPRWQPLTA</sequence>
<accession>A0A0B5E327</accession>
<dbReference type="EMBL" id="CP004393">
    <property type="protein sequence ID" value="AJE46847.1"/>
    <property type="molecule type" value="Genomic_DNA"/>
</dbReference>
<dbReference type="Gene3D" id="1.20.1050.10">
    <property type="match status" value="1"/>
</dbReference>
<dbReference type="InterPro" id="IPR036282">
    <property type="entry name" value="Glutathione-S-Trfase_C_sf"/>
</dbReference>